<comment type="caution">
    <text evidence="5">The sequence shown here is derived from an EMBL/GenBank/DDBJ whole genome shotgun (WGS) entry which is preliminary data.</text>
</comment>
<dbReference type="InterPro" id="IPR050091">
    <property type="entry name" value="PKS_NRPS_Biosynth_Enz"/>
</dbReference>
<dbReference type="OrthoDB" id="329835at2759"/>
<dbReference type="EMBL" id="MCFJ01000008">
    <property type="protein sequence ID" value="ORY63490.1"/>
    <property type="molecule type" value="Genomic_DNA"/>
</dbReference>
<name>A0A1Y2DW24_9PEZI</name>
<keyword evidence="1" id="KW-0596">Phosphopantetheine</keyword>
<dbReference type="GO" id="GO:0006633">
    <property type="term" value="P:fatty acid biosynthetic process"/>
    <property type="evidence" value="ECO:0007669"/>
    <property type="project" value="TreeGrafter"/>
</dbReference>
<keyword evidence="3" id="KW-0808">Transferase</keyword>
<evidence type="ECO:0000256" key="2">
    <source>
        <dbReference type="ARBA" id="ARBA00022553"/>
    </source>
</evidence>
<keyword evidence="2" id="KW-0597">Phosphoprotein</keyword>
<dbReference type="InParanoid" id="A0A1Y2DW24"/>
<dbReference type="GO" id="GO:0004312">
    <property type="term" value="F:fatty acid synthase activity"/>
    <property type="evidence" value="ECO:0007669"/>
    <property type="project" value="TreeGrafter"/>
</dbReference>
<dbReference type="STRING" id="1141098.A0A1Y2DW24"/>
<dbReference type="GO" id="GO:0044550">
    <property type="term" value="P:secondary metabolite biosynthetic process"/>
    <property type="evidence" value="ECO:0007669"/>
    <property type="project" value="TreeGrafter"/>
</dbReference>
<dbReference type="SMART" id="SM00825">
    <property type="entry name" value="PKS_KS"/>
    <property type="match status" value="1"/>
</dbReference>
<evidence type="ECO:0000256" key="3">
    <source>
        <dbReference type="ARBA" id="ARBA00022679"/>
    </source>
</evidence>
<proteinExistence type="predicted"/>
<dbReference type="PROSITE" id="PS52004">
    <property type="entry name" value="KS3_2"/>
    <property type="match status" value="1"/>
</dbReference>
<dbReference type="PANTHER" id="PTHR43775">
    <property type="entry name" value="FATTY ACID SYNTHASE"/>
    <property type="match status" value="1"/>
</dbReference>
<protein>
    <recommendedName>
        <fullName evidence="4">Ketosynthase family 3 (KS3) domain-containing protein</fullName>
    </recommendedName>
</protein>
<dbReference type="InterPro" id="IPR014030">
    <property type="entry name" value="Ketoacyl_synth_N"/>
</dbReference>
<dbReference type="Pfam" id="PF00109">
    <property type="entry name" value="ketoacyl-synt"/>
    <property type="match status" value="1"/>
</dbReference>
<evidence type="ECO:0000256" key="1">
    <source>
        <dbReference type="ARBA" id="ARBA00022450"/>
    </source>
</evidence>
<feature type="domain" description="Ketosynthase family 3 (KS3)" evidence="4">
    <location>
        <begin position="1"/>
        <end position="177"/>
    </location>
</feature>
<dbReference type="SUPFAM" id="SSF53901">
    <property type="entry name" value="Thiolase-like"/>
    <property type="match status" value="1"/>
</dbReference>
<dbReference type="PANTHER" id="PTHR43775:SF20">
    <property type="entry name" value="HYBRID PKS-NRPS SYNTHETASE APDA"/>
    <property type="match status" value="1"/>
</dbReference>
<dbReference type="GeneID" id="63778401"/>
<dbReference type="InterPro" id="IPR016039">
    <property type="entry name" value="Thiolase-like"/>
</dbReference>
<dbReference type="Proteomes" id="UP000193689">
    <property type="component" value="Unassembled WGS sequence"/>
</dbReference>
<dbReference type="AlphaFoldDB" id="A0A1Y2DW24"/>
<dbReference type="Gene3D" id="3.40.47.10">
    <property type="match status" value="2"/>
</dbReference>
<evidence type="ECO:0000313" key="5">
    <source>
        <dbReference type="EMBL" id="ORY63490.1"/>
    </source>
</evidence>
<keyword evidence="6" id="KW-1185">Reference proteome</keyword>
<dbReference type="RefSeq" id="XP_040715147.1">
    <property type="nucleotide sequence ID" value="XM_040862189.1"/>
</dbReference>
<accession>A0A1Y2DW24</accession>
<reference evidence="5 6" key="1">
    <citation type="submission" date="2016-07" db="EMBL/GenBank/DDBJ databases">
        <title>Pervasive Adenine N6-methylation of Active Genes in Fungi.</title>
        <authorList>
            <consortium name="DOE Joint Genome Institute"/>
            <person name="Mondo S.J."/>
            <person name="Dannebaum R.O."/>
            <person name="Kuo R.C."/>
            <person name="Labutti K."/>
            <person name="Haridas S."/>
            <person name="Kuo A."/>
            <person name="Salamov A."/>
            <person name="Ahrendt S.R."/>
            <person name="Lipzen A."/>
            <person name="Sullivan W."/>
            <person name="Andreopoulos W.B."/>
            <person name="Clum A."/>
            <person name="Lindquist E."/>
            <person name="Daum C."/>
            <person name="Ramamoorthy G.K."/>
            <person name="Gryganskyi A."/>
            <person name="Culley D."/>
            <person name="Magnuson J.K."/>
            <person name="James T.Y."/>
            <person name="O'Malley M.A."/>
            <person name="Stajich J.E."/>
            <person name="Spatafora J.W."/>
            <person name="Visel A."/>
            <person name="Grigoriev I.V."/>
        </authorList>
    </citation>
    <scope>NUCLEOTIDE SEQUENCE [LARGE SCALE GENOMIC DNA]</scope>
    <source>
        <strain evidence="5 6">CBS 129021</strain>
    </source>
</reference>
<evidence type="ECO:0000313" key="6">
    <source>
        <dbReference type="Proteomes" id="UP000193689"/>
    </source>
</evidence>
<organism evidence="5 6">
    <name type="scientific">Pseudomassariella vexata</name>
    <dbReference type="NCBI Taxonomy" id="1141098"/>
    <lineage>
        <taxon>Eukaryota</taxon>
        <taxon>Fungi</taxon>
        <taxon>Dikarya</taxon>
        <taxon>Ascomycota</taxon>
        <taxon>Pezizomycotina</taxon>
        <taxon>Sordariomycetes</taxon>
        <taxon>Xylariomycetidae</taxon>
        <taxon>Amphisphaeriales</taxon>
        <taxon>Pseudomassariaceae</taxon>
        <taxon>Pseudomassariella</taxon>
    </lineage>
</organism>
<evidence type="ECO:0000259" key="4">
    <source>
        <dbReference type="PROSITE" id="PS52004"/>
    </source>
</evidence>
<sequence length="177" mass="19261">MLFEIVYEGNESVGSSMQQLRGSTTAVLVGMMNSDCTHMLFSDPDDMPPYTTSGVALSVMANRVSYLFDWRGLSLVIDTACSSSIYWRGSVGKAQTATVAGTNPILGPEIFIAESKARRGRYDTLDYITFCQGIADNDHMRCIIRETGVNQDSRTSVPSTEAQATLVKATYAKCGLD</sequence>
<gene>
    <name evidence="5" type="ORF">BCR38DRAFT_458601</name>
</gene>
<dbReference type="InterPro" id="IPR020841">
    <property type="entry name" value="PKS_Beta-ketoAc_synthase_dom"/>
</dbReference>